<evidence type="ECO:0008006" key="4">
    <source>
        <dbReference type="Google" id="ProtNLM"/>
    </source>
</evidence>
<dbReference type="AlphaFoldDB" id="A0A1J4ND66"/>
<proteinExistence type="predicted"/>
<dbReference type="EMBL" id="JZDQ02000002">
    <property type="protein sequence ID" value="OIJ28552.1"/>
    <property type="molecule type" value="Genomic_DNA"/>
</dbReference>
<feature type="transmembrane region" description="Helical" evidence="1">
    <location>
        <begin position="94"/>
        <end position="119"/>
    </location>
</feature>
<keyword evidence="1" id="KW-0472">Membrane</keyword>
<accession>A0A1J4ND66</accession>
<sequence length="154" mass="16705">MMDLILGTFAASFTGGLFPVINFETYLAVAASNLTFSALVLALVAGVGQTSSKVVWYYAGHGTTALPFVRKKMSCEKWRLRMEKWERRTQGRPAYAGGLLAVAALSGLPPLAILAVVYGSLKANLMLFVGITFVGRVLRSWVILEAAAFAWLRT</sequence>
<organism evidence="2 3">
    <name type="scientific">Nocardioides luteus</name>
    <dbReference type="NCBI Taxonomy" id="1844"/>
    <lineage>
        <taxon>Bacteria</taxon>
        <taxon>Bacillati</taxon>
        <taxon>Actinomycetota</taxon>
        <taxon>Actinomycetes</taxon>
        <taxon>Propionibacteriales</taxon>
        <taxon>Nocardioidaceae</taxon>
        <taxon>Nocardioides</taxon>
    </lineage>
</organism>
<protein>
    <recommendedName>
        <fullName evidence="4">Membrane protein YqaA, SNARE-associated domain</fullName>
    </recommendedName>
</protein>
<keyword evidence="3" id="KW-1185">Reference proteome</keyword>
<keyword evidence="1" id="KW-0812">Transmembrane</keyword>
<gene>
    <name evidence="2" type="ORF">UG56_001875</name>
</gene>
<reference evidence="2" key="1">
    <citation type="submission" date="2016-10" db="EMBL/GenBank/DDBJ databases">
        <title>Draft Genome Sequence of Nocardioides luteus Strain BAFB, an Alkane-Degrading Bacterium Isolated from JP-7 Polluted Soil.</title>
        <authorList>
            <person name="Brown L."/>
            <person name="Ruiz O.N."/>
            <person name="Gunasekera T."/>
        </authorList>
    </citation>
    <scope>NUCLEOTIDE SEQUENCE [LARGE SCALE GENOMIC DNA]</scope>
    <source>
        <strain evidence="2">BAFB</strain>
    </source>
</reference>
<evidence type="ECO:0000256" key="1">
    <source>
        <dbReference type="SAM" id="Phobius"/>
    </source>
</evidence>
<dbReference type="Proteomes" id="UP000033772">
    <property type="component" value="Unassembled WGS sequence"/>
</dbReference>
<keyword evidence="1" id="KW-1133">Transmembrane helix</keyword>
<comment type="caution">
    <text evidence="2">The sequence shown here is derived from an EMBL/GenBank/DDBJ whole genome shotgun (WGS) entry which is preliminary data.</text>
</comment>
<feature type="transmembrane region" description="Helical" evidence="1">
    <location>
        <begin position="125"/>
        <end position="152"/>
    </location>
</feature>
<feature type="transmembrane region" description="Helical" evidence="1">
    <location>
        <begin position="29"/>
        <end position="48"/>
    </location>
</feature>
<evidence type="ECO:0000313" key="2">
    <source>
        <dbReference type="EMBL" id="OIJ28552.1"/>
    </source>
</evidence>
<evidence type="ECO:0000313" key="3">
    <source>
        <dbReference type="Proteomes" id="UP000033772"/>
    </source>
</evidence>
<name>A0A1J4ND66_9ACTN</name>